<reference evidence="12" key="1">
    <citation type="submission" date="2024-05" db="EMBL/GenBank/DDBJ databases">
        <title>30 novel species of actinomycetes from the DSMZ collection.</title>
        <authorList>
            <person name="Nouioui I."/>
        </authorList>
    </citation>
    <scope>NUCLEOTIDE SEQUENCE</scope>
    <source>
        <strain evidence="12">DSM 41527</strain>
    </source>
</reference>
<comment type="similarity">
    <text evidence="2">Belongs to the cation diffusion facilitator (CDF) transporter (TC 2.A.4) family. SLC30A subfamily.</text>
</comment>
<feature type="transmembrane region" description="Helical" evidence="9">
    <location>
        <begin position="171"/>
        <end position="189"/>
    </location>
</feature>
<comment type="caution">
    <text evidence="12">The sequence shown here is derived from an EMBL/GenBank/DDBJ whole genome shotgun (WGS) entry which is preliminary data.</text>
</comment>
<evidence type="ECO:0000313" key="12">
    <source>
        <dbReference type="EMBL" id="MDT0455754.1"/>
    </source>
</evidence>
<feature type="region of interest" description="Disordered" evidence="8">
    <location>
        <begin position="300"/>
        <end position="341"/>
    </location>
</feature>
<dbReference type="Pfam" id="PF01545">
    <property type="entry name" value="Cation_efflux"/>
    <property type="match status" value="1"/>
</dbReference>
<evidence type="ECO:0000259" key="10">
    <source>
        <dbReference type="Pfam" id="PF01545"/>
    </source>
</evidence>
<dbReference type="SUPFAM" id="SSF160240">
    <property type="entry name" value="Cation efflux protein cytoplasmic domain-like"/>
    <property type="match status" value="1"/>
</dbReference>
<keyword evidence="13" id="KW-1185">Reference proteome</keyword>
<feature type="domain" description="Cation efflux protein transmembrane" evidence="10">
    <location>
        <begin position="32"/>
        <end position="220"/>
    </location>
</feature>
<protein>
    <submittedName>
        <fullName evidence="12">Cation diffusion facilitator family transporter</fullName>
    </submittedName>
</protein>
<evidence type="ECO:0000256" key="6">
    <source>
        <dbReference type="ARBA" id="ARBA00023065"/>
    </source>
</evidence>
<keyword evidence="5 9" id="KW-1133">Transmembrane helix</keyword>
<dbReference type="InterPro" id="IPR036837">
    <property type="entry name" value="Cation_efflux_CTD_sf"/>
</dbReference>
<feature type="transmembrane region" description="Helical" evidence="9">
    <location>
        <begin position="96"/>
        <end position="115"/>
    </location>
</feature>
<evidence type="ECO:0000256" key="1">
    <source>
        <dbReference type="ARBA" id="ARBA00004141"/>
    </source>
</evidence>
<dbReference type="InterPro" id="IPR058533">
    <property type="entry name" value="Cation_efflux_TM"/>
</dbReference>
<feature type="transmembrane region" description="Helical" evidence="9">
    <location>
        <begin position="32"/>
        <end position="53"/>
    </location>
</feature>
<evidence type="ECO:0000256" key="4">
    <source>
        <dbReference type="ARBA" id="ARBA00022692"/>
    </source>
</evidence>
<evidence type="ECO:0000256" key="2">
    <source>
        <dbReference type="ARBA" id="ARBA00008873"/>
    </source>
</evidence>
<dbReference type="Pfam" id="PF16916">
    <property type="entry name" value="ZT_dimer"/>
    <property type="match status" value="1"/>
</dbReference>
<dbReference type="PANTHER" id="PTHR11562:SF17">
    <property type="entry name" value="RE54080P-RELATED"/>
    <property type="match status" value="1"/>
</dbReference>
<name>A0ABU2T3E4_9ACTN</name>
<keyword evidence="6" id="KW-0406">Ion transport</keyword>
<evidence type="ECO:0000256" key="3">
    <source>
        <dbReference type="ARBA" id="ARBA00022448"/>
    </source>
</evidence>
<gene>
    <name evidence="12" type="ORF">RM550_08375</name>
</gene>
<feature type="compositionally biased region" description="Basic residues" evidence="8">
    <location>
        <begin position="332"/>
        <end position="341"/>
    </location>
</feature>
<dbReference type="PANTHER" id="PTHR11562">
    <property type="entry name" value="CATION EFFLUX PROTEIN/ ZINC TRANSPORTER"/>
    <property type="match status" value="1"/>
</dbReference>
<accession>A0ABU2T3E4</accession>
<evidence type="ECO:0000256" key="5">
    <source>
        <dbReference type="ARBA" id="ARBA00022989"/>
    </source>
</evidence>
<evidence type="ECO:0000313" key="13">
    <source>
        <dbReference type="Proteomes" id="UP001180551"/>
    </source>
</evidence>
<dbReference type="InterPro" id="IPR002524">
    <property type="entry name" value="Cation_efflux"/>
</dbReference>
<sequence>MTEHAHSHGHSHSHSHAHGVAPDADRRWLRSALLLLTAYMAVEVVIGVLAQSLALISDAAHMLTDAVSIVLALVAMRLAARPARGGYTYGLKRAEILSAQANGITLLLLSVWLAYEAVQRLISPPKVTGGLVLVTALSGIVVNLVCTWLLSRANRSSLNVEGAYQHILTDLFGFVATALAGLIVLTTGFERADAIASLVVVALMLRAGTGLVRESGRIFMEAAPAGVDPDALGERLVATDEVVEVHDLHIWLITSGQPALSAHILVAPGGDCHKVRRGLQELLSGEYGISHATLQVDHVGEQGSPDDVLTLGPRPGADAEEEAGHCEDSHGPVHRSGPHRR</sequence>
<organism evidence="12 13">
    <name type="scientific">Streptomyces mooreae</name>
    <dbReference type="NCBI Taxonomy" id="3075523"/>
    <lineage>
        <taxon>Bacteria</taxon>
        <taxon>Bacillati</taxon>
        <taxon>Actinomycetota</taxon>
        <taxon>Actinomycetes</taxon>
        <taxon>Kitasatosporales</taxon>
        <taxon>Streptomycetaceae</taxon>
        <taxon>Streptomyces</taxon>
    </lineage>
</organism>
<dbReference type="SUPFAM" id="SSF161111">
    <property type="entry name" value="Cation efflux protein transmembrane domain-like"/>
    <property type="match status" value="1"/>
</dbReference>
<dbReference type="InterPro" id="IPR027469">
    <property type="entry name" value="Cation_efflux_TMD_sf"/>
</dbReference>
<dbReference type="Proteomes" id="UP001180551">
    <property type="component" value="Unassembled WGS sequence"/>
</dbReference>
<evidence type="ECO:0000256" key="8">
    <source>
        <dbReference type="SAM" id="MobiDB-lite"/>
    </source>
</evidence>
<feature type="domain" description="Cation efflux protein cytoplasmic" evidence="11">
    <location>
        <begin position="231"/>
        <end position="298"/>
    </location>
</feature>
<feature type="transmembrane region" description="Helical" evidence="9">
    <location>
        <begin position="59"/>
        <end position="76"/>
    </location>
</feature>
<dbReference type="NCBIfam" id="TIGR01297">
    <property type="entry name" value="CDF"/>
    <property type="match status" value="1"/>
</dbReference>
<dbReference type="InterPro" id="IPR050681">
    <property type="entry name" value="CDF/SLC30A"/>
</dbReference>
<comment type="subcellular location">
    <subcellularLocation>
        <location evidence="1">Membrane</location>
        <topology evidence="1">Multi-pass membrane protein</topology>
    </subcellularLocation>
</comment>
<keyword evidence="4 9" id="KW-0812">Transmembrane</keyword>
<dbReference type="RefSeq" id="WP_311623062.1">
    <property type="nucleotide sequence ID" value="NZ_JAVRFE010000008.1"/>
</dbReference>
<dbReference type="InterPro" id="IPR027470">
    <property type="entry name" value="Cation_efflux_CTD"/>
</dbReference>
<feature type="compositionally biased region" description="Basic and acidic residues" evidence="8">
    <location>
        <begin position="322"/>
        <end position="331"/>
    </location>
</feature>
<feature type="transmembrane region" description="Helical" evidence="9">
    <location>
        <begin position="127"/>
        <end position="150"/>
    </location>
</feature>
<proteinExistence type="inferred from homology"/>
<evidence type="ECO:0000256" key="9">
    <source>
        <dbReference type="SAM" id="Phobius"/>
    </source>
</evidence>
<keyword evidence="7 9" id="KW-0472">Membrane</keyword>
<evidence type="ECO:0000259" key="11">
    <source>
        <dbReference type="Pfam" id="PF16916"/>
    </source>
</evidence>
<evidence type="ECO:0000256" key="7">
    <source>
        <dbReference type="ARBA" id="ARBA00023136"/>
    </source>
</evidence>
<dbReference type="EMBL" id="JAVRFE010000008">
    <property type="protein sequence ID" value="MDT0455754.1"/>
    <property type="molecule type" value="Genomic_DNA"/>
</dbReference>
<dbReference type="Gene3D" id="1.20.1510.10">
    <property type="entry name" value="Cation efflux protein transmembrane domain"/>
    <property type="match status" value="1"/>
</dbReference>
<keyword evidence="3" id="KW-0813">Transport</keyword>